<evidence type="ECO:0000256" key="1">
    <source>
        <dbReference type="SAM" id="MobiDB-lite"/>
    </source>
</evidence>
<evidence type="ECO:0000313" key="4">
    <source>
        <dbReference type="Proteomes" id="UP000799766"/>
    </source>
</evidence>
<evidence type="ECO:0000256" key="2">
    <source>
        <dbReference type="SAM" id="SignalP"/>
    </source>
</evidence>
<proteinExistence type="predicted"/>
<dbReference type="Proteomes" id="UP000799766">
    <property type="component" value="Unassembled WGS sequence"/>
</dbReference>
<sequence>MALRSLAGLPLMRRVLAVRLRDRAGCPTCCRAAAAGLGPTWVGCGDDEEYVMWPAPAPTAGVAGRELEDEWSLEERAWLFAMPRPPWVCVVTYSADGAVVVAAWDEPSALAGVEQARACQPTRPFPPGRGADLGQPRPRRRAGGCAAPALAKRLRRTAAELKAETHRLAPTLPPSSPCSARSRAPCCIWPTRASTARRRTSCSTRTRPRRA</sequence>
<gene>
    <name evidence="3" type="ORF">BDY21DRAFT_343363</name>
</gene>
<organism evidence="3 4">
    <name type="scientific">Lineolata rhizophorae</name>
    <dbReference type="NCBI Taxonomy" id="578093"/>
    <lineage>
        <taxon>Eukaryota</taxon>
        <taxon>Fungi</taxon>
        <taxon>Dikarya</taxon>
        <taxon>Ascomycota</taxon>
        <taxon>Pezizomycotina</taxon>
        <taxon>Dothideomycetes</taxon>
        <taxon>Dothideomycetes incertae sedis</taxon>
        <taxon>Lineolatales</taxon>
        <taxon>Lineolataceae</taxon>
        <taxon>Lineolata</taxon>
    </lineage>
</organism>
<feature type="signal peptide" evidence="2">
    <location>
        <begin position="1"/>
        <end position="17"/>
    </location>
</feature>
<feature type="region of interest" description="Disordered" evidence="1">
    <location>
        <begin position="118"/>
        <end position="146"/>
    </location>
</feature>
<accession>A0A6A6P2K7</accession>
<keyword evidence="4" id="KW-1185">Reference proteome</keyword>
<keyword evidence="2" id="KW-0732">Signal</keyword>
<dbReference type="EMBL" id="MU001679">
    <property type="protein sequence ID" value="KAF2458008.1"/>
    <property type="molecule type" value="Genomic_DNA"/>
</dbReference>
<dbReference type="AlphaFoldDB" id="A0A6A6P2K7"/>
<protein>
    <recommendedName>
        <fullName evidence="5">Anaphase-promoting complex subunit 4 WD40 domain-containing protein</fullName>
    </recommendedName>
</protein>
<evidence type="ECO:0008006" key="5">
    <source>
        <dbReference type="Google" id="ProtNLM"/>
    </source>
</evidence>
<feature type="chain" id="PRO_5025613949" description="Anaphase-promoting complex subunit 4 WD40 domain-containing protein" evidence="2">
    <location>
        <begin position="18"/>
        <end position="211"/>
    </location>
</feature>
<reference evidence="3" key="1">
    <citation type="journal article" date="2020" name="Stud. Mycol.">
        <title>101 Dothideomycetes genomes: a test case for predicting lifestyles and emergence of pathogens.</title>
        <authorList>
            <person name="Haridas S."/>
            <person name="Albert R."/>
            <person name="Binder M."/>
            <person name="Bloem J."/>
            <person name="Labutti K."/>
            <person name="Salamov A."/>
            <person name="Andreopoulos B."/>
            <person name="Baker S."/>
            <person name="Barry K."/>
            <person name="Bills G."/>
            <person name="Bluhm B."/>
            <person name="Cannon C."/>
            <person name="Castanera R."/>
            <person name="Culley D."/>
            <person name="Daum C."/>
            <person name="Ezra D."/>
            <person name="Gonzalez J."/>
            <person name="Henrissat B."/>
            <person name="Kuo A."/>
            <person name="Liang C."/>
            <person name="Lipzen A."/>
            <person name="Lutzoni F."/>
            <person name="Magnuson J."/>
            <person name="Mondo S."/>
            <person name="Nolan M."/>
            <person name="Ohm R."/>
            <person name="Pangilinan J."/>
            <person name="Park H.-J."/>
            <person name="Ramirez L."/>
            <person name="Alfaro M."/>
            <person name="Sun H."/>
            <person name="Tritt A."/>
            <person name="Yoshinaga Y."/>
            <person name="Zwiers L.-H."/>
            <person name="Turgeon B."/>
            <person name="Goodwin S."/>
            <person name="Spatafora J."/>
            <person name="Crous P."/>
            <person name="Grigoriev I."/>
        </authorList>
    </citation>
    <scope>NUCLEOTIDE SEQUENCE</scope>
    <source>
        <strain evidence="3">ATCC 16933</strain>
    </source>
</reference>
<evidence type="ECO:0000313" key="3">
    <source>
        <dbReference type="EMBL" id="KAF2458008.1"/>
    </source>
</evidence>
<name>A0A6A6P2K7_9PEZI</name>